<dbReference type="OrthoDB" id="9809288at2"/>
<dbReference type="Proteomes" id="UP000245959">
    <property type="component" value="Unassembled WGS sequence"/>
</dbReference>
<dbReference type="PANTHER" id="PTHR23026">
    <property type="entry name" value="NADPH NITROREDUCTASE"/>
    <property type="match status" value="1"/>
</dbReference>
<keyword evidence="1" id="KW-0285">Flavoprotein</keyword>
<reference evidence="5 6" key="1">
    <citation type="submission" date="2018-04" db="EMBL/GenBank/DDBJ databases">
        <title>Genomic Encyclopedia of Type Strains, Phase IV (KMG-IV): sequencing the most valuable type-strain genomes for metagenomic binning, comparative biology and taxonomic classification.</title>
        <authorList>
            <person name="Goeker M."/>
        </authorList>
    </citation>
    <scope>NUCLEOTIDE SEQUENCE [LARGE SCALE GENOMIC DNA]</scope>
    <source>
        <strain evidence="5 6">DSM 14823</strain>
    </source>
</reference>
<evidence type="ECO:0000259" key="4">
    <source>
        <dbReference type="Pfam" id="PF00881"/>
    </source>
</evidence>
<dbReference type="InterPro" id="IPR000415">
    <property type="entry name" value="Nitroreductase-like"/>
</dbReference>
<keyword evidence="2" id="KW-0288">FMN</keyword>
<feature type="domain" description="Nitroreductase" evidence="4">
    <location>
        <begin position="8"/>
        <end position="182"/>
    </location>
</feature>
<dbReference type="AlphaFoldDB" id="A0A2U1B6W5"/>
<gene>
    <name evidence="5" type="ORF">C8D82_107116</name>
</gene>
<evidence type="ECO:0000256" key="3">
    <source>
        <dbReference type="ARBA" id="ARBA00023002"/>
    </source>
</evidence>
<proteinExistence type="predicted"/>
<evidence type="ECO:0000313" key="6">
    <source>
        <dbReference type="Proteomes" id="UP000245959"/>
    </source>
</evidence>
<evidence type="ECO:0000256" key="1">
    <source>
        <dbReference type="ARBA" id="ARBA00022630"/>
    </source>
</evidence>
<dbReference type="EMBL" id="QEKH01000007">
    <property type="protein sequence ID" value="PVY44361.1"/>
    <property type="molecule type" value="Genomic_DNA"/>
</dbReference>
<protein>
    <submittedName>
        <fullName evidence="5">Nitroreductase</fullName>
    </submittedName>
</protein>
<dbReference type="SUPFAM" id="SSF55469">
    <property type="entry name" value="FMN-dependent nitroreductase-like"/>
    <property type="match status" value="1"/>
</dbReference>
<dbReference type="InterPro" id="IPR029479">
    <property type="entry name" value="Nitroreductase"/>
</dbReference>
<evidence type="ECO:0000313" key="5">
    <source>
        <dbReference type="EMBL" id="PVY44361.1"/>
    </source>
</evidence>
<organism evidence="5 6">
    <name type="scientific">Victivallis vadensis</name>
    <dbReference type="NCBI Taxonomy" id="172901"/>
    <lineage>
        <taxon>Bacteria</taxon>
        <taxon>Pseudomonadati</taxon>
        <taxon>Lentisphaerota</taxon>
        <taxon>Lentisphaeria</taxon>
        <taxon>Victivallales</taxon>
        <taxon>Victivallaceae</taxon>
        <taxon>Victivallis</taxon>
    </lineage>
</organism>
<dbReference type="PANTHER" id="PTHR23026:SF90">
    <property type="entry name" value="IODOTYROSINE DEIODINASE 1"/>
    <property type="match status" value="1"/>
</dbReference>
<dbReference type="Pfam" id="PF00881">
    <property type="entry name" value="Nitroreductase"/>
    <property type="match status" value="1"/>
</dbReference>
<keyword evidence="3" id="KW-0560">Oxidoreductase</keyword>
<dbReference type="GeneID" id="78294669"/>
<keyword evidence="6" id="KW-1185">Reference proteome</keyword>
<dbReference type="GO" id="GO:0016491">
    <property type="term" value="F:oxidoreductase activity"/>
    <property type="evidence" value="ECO:0007669"/>
    <property type="project" value="UniProtKB-KW"/>
</dbReference>
<dbReference type="Gene3D" id="3.40.109.10">
    <property type="entry name" value="NADH Oxidase"/>
    <property type="match status" value="1"/>
</dbReference>
<dbReference type="InterPro" id="IPR050627">
    <property type="entry name" value="Nitroreductase/BluB"/>
</dbReference>
<dbReference type="CDD" id="cd02062">
    <property type="entry name" value="Nitro_FMN_reductase"/>
    <property type="match status" value="1"/>
</dbReference>
<comment type="caution">
    <text evidence="5">The sequence shown here is derived from an EMBL/GenBank/DDBJ whole genome shotgun (WGS) entry which is preliminary data.</text>
</comment>
<accession>A0A2U1B6W5</accession>
<sequence length="206" mass="23572">MEFYEAVEKRRTVRDFTEKRVPDEILNRILEAGLKAPSHDHARDWHFVVLRRPERIAEILRHVAGGAEVQTDIINHWNTATECQKSMYYDALPKQVKMLSQSRCLVLPLFRAGADLMTPRDISSLNSFASVWCLIQNILLAATAEHLACSLRIPIRDEESYVLQCVHAPEGYRMPCYLAVGYAAPDAKIIRQTELSVAERIHAESW</sequence>
<evidence type="ECO:0000256" key="2">
    <source>
        <dbReference type="ARBA" id="ARBA00022643"/>
    </source>
</evidence>
<name>A0A2U1B6W5_9BACT</name>
<dbReference type="RefSeq" id="WP_116883361.1">
    <property type="nucleotide sequence ID" value="NZ_CABMMC010000175.1"/>
</dbReference>